<evidence type="ECO:0000259" key="6">
    <source>
        <dbReference type="SMART" id="SM00849"/>
    </source>
</evidence>
<dbReference type="SUPFAM" id="SSF56281">
    <property type="entry name" value="Metallo-hydrolase/oxidoreductase"/>
    <property type="match status" value="1"/>
</dbReference>
<dbReference type="EMBL" id="PXYT01000047">
    <property type="protein sequence ID" value="PSR25916.1"/>
    <property type="molecule type" value="Genomic_DNA"/>
</dbReference>
<evidence type="ECO:0000313" key="8">
    <source>
        <dbReference type="Proteomes" id="UP000242699"/>
    </source>
</evidence>
<organism evidence="7 8">
    <name type="scientific">Sulfobacillus benefaciens</name>
    <dbReference type="NCBI Taxonomy" id="453960"/>
    <lineage>
        <taxon>Bacteria</taxon>
        <taxon>Bacillati</taxon>
        <taxon>Bacillota</taxon>
        <taxon>Clostridia</taxon>
        <taxon>Eubacteriales</taxon>
        <taxon>Clostridiales Family XVII. Incertae Sedis</taxon>
        <taxon>Sulfobacillus</taxon>
    </lineage>
</organism>
<dbReference type="PANTHER" id="PTHR42978:SF2">
    <property type="entry name" value="102 KBASES UNSTABLE REGION: FROM 1 TO 119443"/>
    <property type="match status" value="1"/>
</dbReference>
<comment type="cofactor">
    <cofactor evidence="1">
        <name>Zn(2+)</name>
        <dbReference type="ChEBI" id="CHEBI:29105"/>
    </cofactor>
</comment>
<reference evidence="7 8" key="1">
    <citation type="journal article" date="2014" name="BMC Genomics">
        <title>Comparison of environmental and isolate Sulfobacillus genomes reveals diverse carbon, sulfur, nitrogen, and hydrogen metabolisms.</title>
        <authorList>
            <person name="Justice N.B."/>
            <person name="Norman A."/>
            <person name="Brown C.T."/>
            <person name="Singh A."/>
            <person name="Thomas B.C."/>
            <person name="Banfield J.F."/>
        </authorList>
    </citation>
    <scope>NUCLEOTIDE SEQUENCE [LARGE SCALE GENOMIC DNA]</scope>
    <source>
        <strain evidence="7">AMDSBA1</strain>
    </source>
</reference>
<evidence type="ECO:0000313" key="7">
    <source>
        <dbReference type="EMBL" id="PSR25916.1"/>
    </source>
</evidence>
<evidence type="ECO:0000256" key="2">
    <source>
        <dbReference type="ARBA" id="ARBA00007749"/>
    </source>
</evidence>
<accession>A0A2T2WUK7</accession>
<dbReference type="GO" id="GO:0016787">
    <property type="term" value="F:hydrolase activity"/>
    <property type="evidence" value="ECO:0007669"/>
    <property type="project" value="UniProtKB-KW"/>
</dbReference>
<evidence type="ECO:0000256" key="3">
    <source>
        <dbReference type="ARBA" id="ARBA00022723"/>
    </source>
</evidence>
<dbReference type="InterPro" id="IPR036866">
    <property type="entry name" value="RibonucZ/Hydroxyglut_hydro"/>
</dbReference>
<dbReference type="SMART" id="SM00849">
    <property type="entry name" value="Lactamase_B"/>
    <property type="match status" value="1"/>
</dbReference>
<feature type="domain" description="Metallo-beta-lactamase" evidence="6">
    <location>
        <begin position="45"/>
        <end position="255"/>
    </location>
</feature>
<keyword evidence="4" id="KW-0378">Hydrolase</keyword>
<dbReference type="CDD" id="cd07729">
    <property type="entry name" value="AHL_lactonase_MBL-fold"/>
    <property type="match status" value="1"/>
</dbReference>
<dbReference type="Pfam" id="PF00753">
    <property type="entry name" value="Lactamase_B"/>
    <property type="match status" value="1"/>
</dbReference>
<evidence type="ECO:0000256" key="4">
    <source>
        <dbReference type="ARBA" id="ARBA00022801"/>
    </source>
</evidence>
<comment type="similarity">
    <text evidence="2">Belongs to the metallo-beta-lactamase superfamily.</text>
</comment>
<dbReference type="Gene3D" id="3.60.15.10">
    <property type="entry name" value="Ribonuclease Z/Hydroxyacylglutathione hydrolase-like"/>
    <property type="match status" value="1"/>
</dbReference>
<evidence type="ECO:0000256" key="5">
    <source>
        <dbReference type="ARBA" id="ARBA00022833"/>
    </source>
</evidence>
<gene>
    <name evidence="7" type="ORF">C7B43_15680</name>
</gene>
<protein>
    <submittedName>
        <fullName evidence="7">N-acyl homoserine lactonase family protein</fullName>
    </submittedName>
</protein>
<dbReference type="AlphaFoldDB" id="A0A2T2WUK7"/>
<dbReference type="Proteomes" id="UP000242699">
    <property type="component" value="Unassembled WGS sequence"/>
</dbReference>
<dbReference type="GO" id="GO:0046872">
    <property type="term" value="F:metal ion binding"/>
    <property type="evidence" value="ECO:0007669"/>
    <property type="project" value="UniProtKB-KW"/>
</dbReference>
<keyword evidence="5" id="KW-0862">Zinc</keyword>
<comment type="caution">
    <text evidence="7">The sequence shown here is derived from an EMBL/GenBank/DDBJ whole genome shotgun (WGS) entry which is preliminary data.</text>
</comment>
<proteinExistence type="inferred from homology"/>
<name>A0A2T2WUK7_9FIRM</name>
<evidence type="ECO:0000256" key="1">
    <source>
        <dbReference type="ARBA" id="ARBA00001947"/>
    </source>
</evidence>
<dbReference type="InterPro" id="IPR001279">
    <property type="entry name" value="Metallo-B-lactamas"/>
</dbReference>
<dbReference type="InterPro" id="IPR051013">
    <property type="entry name" value="MBL_superfamily_lactonases"/>
</dbReference>
<sequence length="271" mass="30816">MLSEQIFLLDLGWLGGDIGWFLPGGPGCAMTFSNRNPERKWVEIPVSAAVIKHPDGNILFDTGISLQAMETHEKGLTEVFPIVRMSEDNRIEVQLQKIGMQPEDIDFIVISHLHLDHIGQLGVFLAHKTPILVQKRELESALFMLWQGKGGAYDFSDLEPLRNANWVPLDDHQFELVDGVNLEWTGGHTAGHQVMHVKTQSGRFYTFTGDYLHIPEEYALETKGWLLSDAEEWHTYIRKLKIIQKARKGQLVMGHDPDLWNKYPSAPDPLK</sequence>
<keyword evidence="3" id="KW-0479">Metal-binding</keyword>
<dbReference type="PANTHER" id="PTHR42978">
    <property type="entry name" value="QUORUM-QUENCHING LACTONASE YTNP-RELATED-RELATED"/>
    <property type="match status" value="1"/>
</dbReference>